<reference evidence="1" key="2">
    <citation type="submission" date="2020-11" db="EMBL/GenBank/DDBJ databases">
        <authorList>
            <person name="McCartney M.A."/>
            <person name="Auch B."/>
            <person name="Kono T."/>
            <person name="Mallez S."/>
            <person name="Becker A."/>
            <person name="Gohl D.M."/>
            <person name="Silverstein K.A.T."/>
            <person name="Koren S."/>
            <person name="Bechman K.B."/>
            <person name="Herman A."/>
            <person name="Abrahante J.E."/>
            <person name="Garbe J."/>
        </authorList>
    </citation>
    <scope>NUCLEOTIDE SEQUENCE</scope>
    <source>
        <strain evidence="1">Duluth1</strain>
        <tissue evidence="1">Whole animal</tissue>
    </source>
</reference>
<proteinExistence type="predicted"/>
<comment type="caution">
    <text evidence="1">The sequence shown here is derived from an EMBL/GenBank/DDBJ whole genome shotgun (WGS) entry which is preliminary data.</text>
</comment>
<evidence type="ECO:0000313" key="1">
    <source>
        <dbReference type="EMBL" id="KAH3736543.1"/>
    </source>
</evidence>
<dbReference type="AlphaFoldDB" id="A0A9D4CZV8"/>
<dbReference type="EMBL" id="JAIWYP010000011">
    <property type="protein sequence ID" value="KAH3736543.1"/>
    <property type="molecule type" value="Genomic_DNA"/>
</dbReference>
<protein>
    <submittedName>
        <fullName evidence="1">Uncharacterized protein</fullName>
    </submittedName>
</protein>
<name>A0A9D4CZV8_DREPO</name>
<reference evidence="1" key="1">
    <citation type="journal article" date="2019" name="bioRxiv">
        <title>The Genome of the Zebra Mussel, Dreissena polymorpha: A Resource for Invasive Species Research.</title>
        <authorList>
            <person name="McCartney M.A."/>
            <person name="Auch B."/>
            <person name="Kono T."/>
            <person name="Mallez S."/>
            <person name="Zhang Y."/>
            <person name="Obille A."/>
            <person name="Becker A."/>
            <person name="Abrahante J.E."/>
            <person name="Garbe J."/>
            <person name="Badalamenti J.P."/>
            <person name="Herman A."/>
            <person name="Mangelson H."/>
            <person name="Liachko I."/>
            <person name="Sullivan S."/>
            <person name="Sone E.D."/>
            <person name="Koren S."/>
            <person name="Silverstein K.A.T."/>
            <person name="Beckman K.B."/>
            <person name="Gohl D.M."/>
        </authorList>
    </citation>
    <scope>NUCLEOTIDE SEQUENCE</scope>
    <source>
        <strain evidence="1">Duluth1</strain>
        <tissue evidence="1">Whole animal</tissue>
    </source>
</reference>
<keyword evidence="2" id="KW-1185">Reference proteome</keyword>
<gene>
    <name evidence="1" type="ORF">DPMN_043114</name>
</gene>
<organism evidence="1 2">
    <name type="scientific">Dreissena polymorpha</name>
    <name type="common">Zebra mussel</name>
    <name type="synonym">Mytilus polymorpha</name>
    <dbReference type="NCBI Taxonomy" id="45954"/>
    <lineage>
        <taxon>Eukaryota</taxon>
        <taxon>Metazoa</taxon>
        <taxon>Spiralia</taxon>
        <taxon>Lophotrochozoa</taxon>
        <taxon>Mollusca</taxon>
        <taxon>Bivalvia</taxon>
        <taxon>Autobranchia</taxon>
        <taxon>Heteroconchia</taxon>
        <taxon>Euheterodonta</taxon>
        <taxon>Imparidentia</taxon>
        <taxon>Neoheterodontei</taxon>
        <taxon>Myida</taxon>
        <taxon>Dreissenoidea</taxon>
        <taxon>Dreissenidae</taxon>
        <taxon>Dreissena</taxon>
    </lineage>
</organism>
<dbReference type="Proteomes" id="UP000828390">
    <property type="component" value="Unassembled WGS sequence"/>
</dbReference>
<accession>A0A9D4CZV8</accession>
<evidence type="ECO:0000313" key="2">
    <source>
        <dbReference type="Proteomes" id="UP000828390"/>
    </source>
</evidence>
<sequence>MNCNGFLAVNCEGAIDGRHCNLMICEEDPYVPYVCPNTCKWCPHAGKNYMSCVLGKLALIHMHQASCQISMYNAHRLITDDTFRLHWISV</sequence>